<evidence type="ECO:0000256" key="1">
    <source>
        <dbReference type="SAM" id="MobiDB-lite"/>
    </source>
</evidence>
<protein>
    <recommendedName>
        <fullName evidence="5">Secreted protein</fullName>
    </recommendedName>
</protein>
<proteinExistence type="predicted"/>
<sequence length="82" mass="9034">MMGFLGWVKFFGLSATFGSFPAAVASAQPCGNVIHRLQKFAGHDSEIVVKRTPKKTHVDNKVDNNKSKLRSRCTSSRPARSQ</sequence>
<feature type="compositionally biased region" description="Basic and acidic residues" evidence="1">
    <location>
        <begin position="56"/>
        <end position="66"/>
    </location>
</feature>
<organism evidence="3 4">
    <name type="scientific">Massarina eburnea CBS 473.64</name>
    <dbReference type="NCBI Taxonomy" id="1395130"/>
    <lineage>
        <taxon>Eukaryota</taxon>
        <taxon>Fungi</taxon>
        <taxon>Dikarya</taxon>
        <taxon>Ascomycota</taxon>
        <taxon>Pezizomycotina</taxon>
        <taxon>Dothideomycetes</taxon>
        <taxon>Pleosporomycetidae</taxon>
        <taxon>Pleosporales</taxon>
        <taxon>Massarineae</taxon>
        <taxon>Massarinaceae</taxon>
        <taxon>Massarina</taxon>
    </lineage>
</organism>
<keyword evidence="2" id="KW-0732">Signal</keyword>
<name>A0A6A6S574_9PLEO</name>
<dbReference type="AlphaFoldDB" id="A0A6A6S574"/>
<gene>
    <name evidence="3" type="ORF">P280DRAFT_286851</name>
</gene>
<feature type="chain" id="PRO_5025421991" description="Secreted protein" evidence="2">
    <location>
        <begin position="28"/>
        <end position="82"/>
    </location>
</feature>
<feature type="signal peptide" evidence="2">
    <location>
        <begin position="1"/>
        <end position="27"/>
    </location>
</feature>
<accession>A0A6A6S574</accession>
<evidence type="ECO:0000313" key="3">
    <source>
        <dbReference type="EMBL" id="KAF2641873.1"/>
    </source>
</evidence>
<evidence type="ECO:0000313" key="4">
    <source>
        <dbReference type="Proteomes" id="UP000799753"/>
    </source>
</evidence>
<dbReference type="Proteomes" id="UP000799753">
    <property type="component" value="Unassembled WGS sequence"/>
</dbReference>
<evidence type="ECO:0000256" key="2">
    <source>
        <dbReference type="SAM" id="SignalP"/>
    </source>
</evidence>
<feature type="region of interest" description="Disordered" evidence="1">
    <location>
        <begin position="51"/>
        <end position="82"/>
    </location>
</feature>
<keyword evidence="4" id="KW-1185">Reference proteome</keyword>
<feature type="compositionally biased region" description="Polar residues" evidence="1">
    <location>
        <begin position="72"/>
        <end position="82"/>
    </location>
</feature>
<dbReference type="EMBL" id="MU006782">
    <property type="protein sequence ID" value="KAF2641873.1"/>
    <property type="molecule type" value="Genomic_DNA"/>
</dbReference>
<reference evidence="3" key="1">
    <citation type="journal article" date="2020" name="Stud. Mycol.">
        <title>101 Dothideomycetes genomes: a test case for predicting lifestyles and emergence of pathogens.</title>
        <authorList>
            <person name="Haridas S."/>
            <person name="Albert R."/>
            <person name="Binder M."/>
            <person name="Bloem J."/>
            <person name="Labutti K."/>
            <person name="Salamov A."/>
            <person name="Andreopoulos B."/>
            <person name="Baker S."/>
            <person name="Barry K."/>
            <person name="Bills G."/>
            <person name="Bluhm B."/>
            <person name="Cannon C."/>
            <person name="Castanera R."/>
            <person name="Culley D."/>
            <person name="Daum C."/>
            <person name="Ezra D."/>
            <person name="Gonzalez J."/>
            <person name="Henrissat B."/>
            <person name="Kuo A."/>
            <person name="Liang C."/>
            <person name="Lipzen A."/>
            <person name="Lutzoni F."/>
            <person name="Magnuson J."/>
            <person name="Mondo S."/>
            <person name="Nolan M."/>
            <person name="Ohm R."/>
            <person name="Pangilinan J."/>
            <person name="Park H.-J."/>
            <person name="Ramirez L."/>
            <person name="Alfaro M."/>
            <person name="Sun H."/>
            <person name="Tritt A."/>
            <person name="Yoshinaga Y."/>
            <person name="Zwiers L.-H."/>
            <person name="Turgeon B."/>
            <person name="Goodwin S."/>
            <person name="Spatafora J."/>
            <person name="Crous P."/>
            <person name="Grigoriev I."/>
        </authorList>
    </citation>
    <scope>NUCLEOTIDE SEQUENCE</scope>
    <source>
        <strain evidence="3">CBS 473.64</strain>
    </source>
</reference>
<evidence type="ECO:0008006" key="5">
    <source>
        <dbReference type="Google" id="ProtNLM"/>
    </source>
</evidence>